<evidence type="ECO:0000259" key="5">
    <source>
        <dbReference type="Pfam" id="PF00150"/>
    </source>
</evidence>
<gene>
    <name evidence="6" type="ORF">UCRPC4_g03693</name>
</gene>
<feature type="domain" description="Glycoside hydrolase family 5" evidence="5">
    <location>
        <begin position="10"/>
        <end position="257"/>
    </location>
</feature>
<dbReference type="Proteomes" id="UP000053317">
    <property type="component" value="Unassembled WGS sequence"/>
</dbReference>
<organism evidence="6 7">
    <name type="scientific">Phaeomoniella chlamydospora</name>
    <name type="common">Phaeoacremonium chlamydosporum</name>
    <dbReference type="NCBI Taxonomy" id="158046"/>
    <lineage>
        <taxon>Eukaryota</taxon>
        <taxon>Fungi</taxon>
        <taxon>Dikarya</taxon>
        <taxon>Ascomycota</taxon>
        <taxon>Pezizomycotina</taxon>
        <taxon>Eurotiomycetes</taxon>
        <taxon>Chaetothyriomycetidae</taxon>
        <taxon>Phaeomoniellales</taxon>
        <taxon>Phaeomoniellaceae</taxon>
        <taxon>Phaeomoniella</taxon>
    </lineage>
</organism>
<keyword evidence="2 4" id="KW-0378">Hydrolase</keyword>
<reference evidence="6 7" key="1">
    <citation type="submission" date="2015-05" db="EMBL/GenBank/DDBJ databases">
        <title>Distinctive expansion of gene families associated with plant cell wall degradation and secondary metabolism in the genomes of grapevine trunk pathogens.</title>
        <authorList>
            <person name="Lawrence D.P."/>
            <person name="Travadon R."/>
            <person name="Rolshausen P.E."/>
            <person name="Baumgartner K."/>
        </authorList>
    </citation>
    <scope>NUCLEOTIDE SEQUENCE [LARGE SCALE GENOMIC DNA]</scope>
    <source>
        <strain evidence="6">UCRPC4</strain>
    </source>
</reference>
<dbReference type="PANTHER" id="PTHR31263:SF0">
    <property type="entry name" value="CELLULASE FAMILY PROTEIN (AFU_ORTHOLOGUE AFUA_5G14560)"/>
    <property type="match status" value="1"/>
</dbReference>
<protein>
    <submittedName>
        <fullName evidence="6">Putative cellulase family protein</fullName>
    </submittedName>
</protein>
<evidence type="ECO:0000256" key="1">
    <source>
        <dbReference type="ARBA" id="ARBA00005641"/>
    </source>
</evidence>
<keyword evidence="7" id="KW-1185">Reference proteome</keyword>
<dbReference type="InterPro" id="IPR017853">
    <property type="entry name" value="GH"/>
</dbReference>
<name>A0A0G2GXQ7_PHACM</name>
<accession>A0A0G2GXQ7</accession>
<reference evidence="6 7" key="2">
    <citation type="submission" date="2015-05" db="EMBL/GenBank/DDBJ databases">
        <authorList>
            <person name="Morales-Cruz A."/>
            <person name="Amrine K.C."/>
            <person name="Cantu D."/>
        </authorList>
    </citation>
    <scope>NUCLEOTIDE SEQUENCE [LARGE SCALE GENOMIC DNA]</scope>
    <source>
        <strain evidence="6">UCRPC4</strain>
    </source>
</reference>
<dbReference type="AlphaFoldDB" id="A0A0G2GXQ7"/>
<dbReference type="GO" id="GO:0000272">
    <property type="term" value="P:polysaccharide catabolic process"/>
    <property type="evidence" value="ECO:0007669"/>
    <property type="project" value="InterPro"/>
</dbReference>
<evidence type="ECO:0000313" key="6">
    <source>
        <dbReference type="EMBL" id="KKY21430.1"/>
    </source>
</evidence>
<sequence length="294" mass="33146">MLPEGLQYASASDTMAKIKSLGMNVIRLTFAIEMIDQIYQNGAQDITIQEALTEALGTENGTIILKEMLSKNPSFTNQTTRLEANKWPNFVSIGMRNELRDPEDNSATVEPYDWPHWYNNMVSAAYAIHETNPDPLIFFSGLDFDTDLGPIALGSSLSNTSNLTFNASSFPFSDKLVFELHNYDTDATSCQEIYDDLYPNGYNALDLSNTTVKNHVPVVMTEFGFAQDNSTYLEPYASCLRKLLPKWKSGWTTWVLSGSYYIREGTQDYDETWALPAFPKTSPNWLHMGIEQDS</sequence>
<dbReference type="Gene3D" id="3.20.20.80">
    <property type="entry name" value="Glycosidases"/>
    <property type="match status" value="2"/>
</dbReference>
<keyword evidence="3 4" id="KW-0326">Glycosidase</keyword>
<evidence type="ECO:0000256" key="2">
    <source>
        <dbReference type="ARBA" id="ARBA00022801"/>
    </source>
</evidence>
<dbReference type="InterPro" id="IPR001547">
    <property type="entry name" value="Glyco_hydro_5"/>
</dbReference>
<comment type="similarity">
    <text evidence="1 4">Belongs to the glycosyl hydrolase 5 (cellulase A) family.</text>
</comment>
<dbReference type="OrthoDB" id="442731at2759"/>
<dbReference type="Pfam" id="PF00150">
    <property type="entry name" value="Cellulase"/>
    <property type="match status" value="1"/>
</dbReference>
<dbReference type="PANTHER" id="PTHR31263">
    <property type="entry name" value="CELLULASE FAMILY PROTEIN (AFU_ORTHOLOGUE AFUA_5G14560)"/>
    <property type="match status" value="1"/>
</dbReference>
<dbReference type="GO" id="GO:0004553">
    <property type="term" value="F:hydrolase activity, hydrolyzing O-glycosyl compounds"/>
    <property type="evidence" value="ECO:0007669"/>
    <property type="project" value="InterPro"/>
</dbReference>
<proteinExistence type="inferred from homology"/>
<evidence type="ECO:0000256" key="4">
    <source>
        <dbReference type="RuleBase" id="RU361153"/>
    </source>
</evidence>
<dbReference type="SUPFAM" id="SSF51445">
    <property type="entry name" value="(Trans)glycosidases"/>
    <property type="match status" value="1"/>
</dbReference>
<dbReference type="EMBL" id="LCWF01000085">
    <property type="protein sequence ID" value="KKY21430.1"/>
    <property type="molecule type" value="Genomic_DNA"/>
</dbReference>
<evidence type="ECO:0000256" key="3">
    <source>
        <dbReference type="ARBA" id="ARBA00023295"/>
    </source>
</evidence>
<evidence type="ECO:0000313" key="7">
    <source>
        <dbReference type="Proteomes" id="UP000053317"/>
    </source>
</evidence>
<comment type="caution">
    <text evidence="6">The sequence shown here is derived from an EMBL/GenBank/DDBJ whole genome shotgun (WGS) entry which is preliminary data.</text>
</comment>